<feature type="domain" description="Glycosyltransferase 2-like" evidence="2">
    <location>
        <begin position="206"/>
        <end position="338"/>
    </location>
</feature>
<dbReference type="Gene3D" id="3.40.50.2000">
    <property type="entry name" value="Glycogen Phosphorylase B"/>
    <property type="match status" value="2"/>
</dbReference>
<dbReference type="Pfam" id="PF00535">
    <property type="entry name" value="Glycos_transf_2"/>
    <property type="match status" value="1"/>
</dbReference>
<dbReference type="Pfam" id="PF00534">
    <property type="entry name" value="Glycos_transf_1"/>
    <property type="match status" value="1"/>
</dbReference>
<dbReference type="EMBL" id="JABBXD010000010">
    <property type="protein sequence ID" value="MBD3587125.1"/>
    <property type="molecule type" value="Genomic_DNA"/>
</dbReference>
<evidence type="ECO:0000259" key="1">
    <source>
        <dbReference type="Pfam" id="PF00534"/>
    </source>
</evidence>
<protein>
    <submittedName>
        <fullName evidence="3">Glycosyltransferase</fullName>
    </submittedName>
</protein>
<accession>A0ABR8LLP7</accession>
<feature type="domain" description="Glycosyl transferase family 1" evidence="1">
    <location>
        <begin position="739"/>
        <end position="887"/>
    </location>
</feature>
<dbReference type="Gene3D" id="3.90.550.10">
    <property type="entry name" value="Spore Coat Polysaccharide Biosynthesis Protein SpsA, Chain A"/>
    <property type="match status" value="1"/>
</dbReference>
<dbReference type="PANTHER" id="PTHR22916:SF3">
    <property type="entry name" value="UDP-GLCNAC:BETAGAL BETA-1,3-N-ACETYLGLUCOSAMINYLTRANSFERASE-LIKE PROTEIN 1"/>
    <property type="match status" value="1"/>
</dbReference>
<dbReference type="InterPro" id="IPR001296">
    <property type="entry name" value="Glyco_trans_1"/>
</dbReference>
<dbReference type="RefSeq" id="WP_191026306.1">
    <property type="nucleotide sequence ID" value="NZ_JABBXD010000010.1"/>
</dbReference>
<dbReference type="CDD" id="cd03801">
    <property type="entry name" value="GT4_PimA-like"/>
    <property type="match status" value="1"/>
</dbReference>
<organism evidence="3 4">
    <name type="scientific">Salinimonas profundi</name>
    <dbReference type="NCBI Taxonomy" id="2729140"/>
    <lineage>
        <taxon>Bacteria</taxon>
        <taxon>Pseudomonadati</taxon>
        <taxon>Pseudomonadota</taxon>
        <taxon>Gammaproteobacteria</taxon>
        <taxon>Alteromonadales</taxon>
        <taxon>Alteromonadaceae</taxon>
        <taxon>Alteromonas/Salinimonas group</taxon>
        <taxon>Salinimonas</taxon>
    </lineage>
</organism>
<gene>
    <name evidence="3" type="ORF">HHX48_15370</name>
</gene>
<keyword evidence="4" id="KW-1185">Reference proteome</keyword>
<sequence length="916" mass="104740">MLKFDKDWYLSTNPDVQRNNINAFHHYMRFGRAEGRLPFALDSFDLEQKLWASDFQKTYLSKLTYNASNSELGIECSYSNWALCRWYASFGQWSYAYNFLKGFFYDYELYSLVNVNSIHLLAFSCCFNVADYEFARKIIYSPCWINSSERLLAESMLLNGNKKLECINRLFEIYDLSPLCSDKAPFLESISSLVVTENRLLDPLVTIIIPCYNAEKTIATALRSLLNQSYQRIEIIVSDDCSTDNSKEIISEFSRKDSRVKLLSLPKNRGAYAARNKALNIAKGSLIMTHDADDWSHPQKIRLQVDALKWNPKLVASVSHWVRTTPDMTFQRWRMEEGWIYRNVSSLMFRRKVFKKLGYWDLVSVNADTEYYHRIRKVFGDKSIVEVKPGVPLSFGRADDASLSQTKATHLRTQFRGVRKDYHDAAINWHATAKKLYMEEDPDKRPFPVPILIFRGSPSARKSNLMLKLQAASAFDCDWYLKRYQDLRVAKVDPIKHFIQFGLDEGRDPSPHCSISGLALLERSDYITAVENYVENIKDKSGPVFLPGNNKWYEDKNTIIAIGHQVTNELFGAERSFLDSLEILHKLGFNLVVVLPFANEEYIKAVSSWACSVVVTPYGWWDKTTEPVEETITAFKSIFARYHDAQVYINTLVLCEPVIAAAQMELPTTIHVRELLEYDSDLCNILNASHEDLRTWLGNTTCSFLANSQIVASWLPYKQDISVIPNFVRSNTLAYKKLPESNQFKVVVLSSNLPKKGIEDIIAVARLCNEKDSRVVFELHGPENSFVQSWRKKGLPENLNFCGYAEDARQVIDGAHCVLNLSHFKESFGRTVLEAMASGRPVVAYRWGALPELIDDTCGILEDFGDIQGVADSLINLANNREKLTSLGIGGFIKAKRNYTEDAVSKSYQAHFNFSD</sequence>
<dbReference type="SUPFAM" id="SSF53756">
    <property type="entry name" value="UDP-Glycosyltransferase/glycogen phosphorylase"/>
    <property type="match status" value="1"/>
</dbReference>
<dbReference type="InterPro" id="IPR029044">
    <property type="entry name" value="Nucleotide-diphossugar_trans"/>
</dbReference>
<evidence type="ECO:0000313" key="4">
    <source>
        <dbReference type="Proteomes" id="UP000624419"/>
    </source>
</evidence>
<proteinExistence type="predicted"/>
<dbReference type="InterPro" id="IPR001173">
    <property type="entry name" value="Glyco_trans_2-like"/>
</dbReference>
<dbReference type="PANTHER" id="PTHR22916">
    <property type="entry name" value="GLYCOSYLTRANSFERASE"/>
    <property type="match status" value="1"/>
</dbReference>
<dbReference type="CDD" id="cd00761">
    <property type="entry name" value="Glyco_tranf_GTA_type"/>
    <property type="match status" value="1"/>
</dbReference>
<reference evidence="3 4" key="1">
    <citation type="submission" date="2020-04" db="EMBL/GenBank/DDBJ databases">
        <title>Salinimonas sp. HHU 13199.</title>
        <authorList>
            <person name="Cui X."/>
            <person name="Zhang D."/>
        </authorList>
    </citation>
    <scope>NUCLEOTIDE SEQUENCE [LARGE SCALE GENOMIC DNA]</scope>
    <source>
        <strain evidence="3 4">HHU 13199</strain>
    </source>
</reference>
<dbReference type="SUPFAM" id="SSF53448">
    <property type="entry name" value="Nucleotide-diphospho-sugar transferases"/>
    <property type="match status" value="1"/>
</dbReference>
<dbReference type="Proteomes" id="UP000624419">
    <property type="component" value="Unassembled WGS sequence"/>
</dbReference>
<evidence type="ECO:0000313" key="3">
    <source>
        <dbReference type="EMBL" id="MBD3587125.1"/>
    </source>
</evidence>
<comment type="caution">
    <text evidence="3">The sequence shown here is derived from an EMBL/GenBank/DDBJ whole genome shotgun (WGS) entry which is preliminary data.</text>
</comment>
<name>A0ABR8LLP7_9ALTE</name>
<evidence type="ECO:0000259" key="2">
    <source>
        <dbReference type="Pfam" id="PF00535"/>
    </source>
</evidence>